<gene>
    <name evidence="1" type="ORF">B4098_0454</name>
</gene>
<reference evidence="1 2" key="1">
    <citation type="submission" date="2016-01" db="EMBL/GenBank/DDBJ databases">
        <title>Genome Sequences of Twelve Sporeforming Bacillus Species Isolated from Foods.</title>
        <authorList>
            <person name="Berendsen E.M."/>
            <person name="Wells-Bennik M.H."/>
            <person name="Krawcyk A.O."/>
            <person name="De Jong A."/>
            <person name="Holsappel S."/>
            <person name="Eijlander R.T."/>
            <person name="Kuipers O.P."/>
        </authorList>
    </citation>
    <scope>NUCLEOTIDE SEQUENCE [LARGE SCALE GENOMIC DNA]</scope>
    <source>
        <strain evidence="1 2">B4098</strain>
    </source>
</reference>
<dbReference type="Pfam" id="PF14149">
    <property type="entry name" value="YhfH"/>
    <property type="match status" value="1"/>
</dbReference>
<comment type="caution">
    <text evidence="1">The sequence shown here is derived from an EMBL/GenBank/DDBJ whole genome shotgun (WGS) entry which is preliminary data.</text>
</comment>
<evidence type="ECO:0000313" key="1">
    <source>
        <dbReference type="EMBL" id="KYC63048.1"/>
    </source>
</evidence>
<protein>
    <submittedName>
        <fullName evidence="1">Uncharacterized protein</fullName>
    </submittedName>
</protein>
<dbReference type="EMBL" id="LQYG01000042">
    <property type="protein sequence ID" value="KYC63048.1"/>
    <property type="molecule type" value="Genomic_DNA"/>
</dbReference>
<dbReference type="InterPro" id="IPR025432">
    <property type="entry name" value="YhfH-like"/>
</dbReference>
<sequence>MMVQNILDFFKNLPDKYCTECGEKIDEQSECYGNTCPNCLHVKSHE</sequence>
<accession>A0A150K1D9</accession>
<organism evidence="1 2">
    <name type="scientific">Heyndrickxia coagulans</name>
    <name type="common">Weizmannia coagulans</name>
    <dbReference type="NCBI Taxonomy" id="1398"/>
    <lineage>
        <taxon>Bacteria</taxon>
        <taxon>Bacillati</taxon>
        <taxon>Bacillota</taxon>
        <taxon>Bacilli</taxon>
        <taxon>Bacillales</taxon>
        <taxon>Bacillaceae</taxon>
        <taxon>Heyndrickxia</taxon>
    </lineage>
</organism>
<proteinExistence type="predicted"/>
<dbReference type="AlphaFoldDB" id="A0A150K1D9"/>
<dbReference type="PATRIC" id="fig|1398.24.peg.2959"/>
<dbReference type="Proteomes" id="UP000075288">
    <property type="component" value="Unassembled WGS sequence"/>
</dbReference>
<evidence type="ECO:0000313" key="2">
    <source>
        <dbReference type="Proteomes" id="UP000075288"/>
    </source>
</evidence>
<name>A0A150K1D9_HEYCO</name>